<organism evidence="2 3">
    <name type="scientific">Photobacterium proteolyticum</name>
    <dbReference type="NCBI Taxonomy" id="1903952"/>
    <lineage>
        <taxon>Bacteria</taxon>
        <taxon>Pseudomonadati</taxon>
        <taxon>Pseudomonadota</taxon>
        <taxon>Gammaproteobacteria</taxon>
        <taxon>Vibrionales</taxon>
        <taxon>Vibrionaceae</taxon>
        <taxon>Photobacterium</taxon>
    </lineage>
</organism>
<keyword evidence="3" id="KW-1185">Reference proteome</keyword>
<sequence length="152" mass="16600">MAKSLCKYRRVEIVDQFANISKIVSTPNFVCSSCARSASSKEYLCKPSALKKAALLAPVSKVAPAPKMASETERQGTNVRPLPALPAVARAQLDAVATVEQESVALLPAVTKKQVKRLKKLAKKKNKRLKKAAKAVKRYEKALQKTKKALKL</sequence>
<evidence type="ECO:0000313" key="2">
    <source>
        <dbReference type="EMBL" id="OLQ81043.1"/>
    </source>
</evidence>
<protein>
    <submittedName>
        <fullName evidence="2">Uncharacterized protein</fullName>
    </submittedName>
</protein>
<dbReference type="EMBL" id="MJIL01000045">
    <property type="protein sequence ID" value="OLQ81043.1"/>
    <property type="molecule type" value="Genomic_DNA"/>
</dbReference>
<comment type="caution">
    <text evidence="2">The sequence shown here is derived from an EMBL/GenBank/DDBJ whole genome shotgun (WGS) entry which is preliminary data.</text>
</comment>
<name>A0A1Q9H0M9_9GAMM</name>
<dbReference type="RefSeq" id="WP_075762140.1">
    <property type="nucleotide sequence ID" value="NZ_MJIL01000045.1"/>
</dbReference>
<reference evidence="2 3" key="1">
    <citation type="submission" date="2016-09" db="EMBL/GenBank/DDBJ databases">
        <title>Photobacterium proteolyticum sp. nov. a protease producing bacterium isolated from ocean sediments of Laizhou Bay.</title>
        <authorList>
            <person name="Li Y."/>
        </authorList>
    </citation>
    <scope>NUCLEOTIDE SEQUENCE [LARGE SCALE GENOMIC DNA]</scope>
    <source>
        <strain evidence="2 3">13-12</strain>
    </source>
</reference>
<evidence type="ECO:0000256" key="1">
    <source>
        <dbReference type="SAM" id="Coils"/>
    </source>
</evidence>
<evidence type="ECO:0000313" key="3">
    <source>
        <dbReference type="Proteomes" id="UP000186905"/>
    </source>
</evidence>
<keyword evidence="1" id="KW-0175">Coiled coil</keyword>
<dbReference type="STRING" id="1903952.BIT28_05585"/>
<dbReference type="OrthoDB" id="5398457at2"/>
<dbReference type="AlphaFoldDB" id="A0A1Q9H0M9"/>
<dbReference type="Proteomes" id="UP000186905">
    <property type="component" value="Unassembled WGS sequence"/>
</dbReference>
<accession>A0A1Q9H0M9</accession>
<gene>
    <name evidence="2" type="ORF">BIT28_05585</name>
</gene>
<feature type="coiled-coil region" evidence="1">
    <location>
        <begin position="112"/>
        <end position="149"/>
    </location>
</feature>
<proteinExistence type="predicted"/>